<keyword evidence="2" id="KW-1185">Reference proteome</keyword>
<dbReference type="RefSeq" id="XP_040629615.1">
    <property type="nucleotide sequence ID" value="XM_040775013.1"/>
</dbReference>
<evidence type="ECO:0000313" key="1">
    <source>
        <dbReference type="EMBL" id="EJU02721.1"/>
    </source>
</evidence>
<dbReference type="OrthoDB" id="3257409at2759"/>
<gene>
    <name evidence="1" type="ORF">DACRYDRAFT_50847</name>
</gene>
<feature type="non-terminal residue" evidence="1">
    <location>
        <position position="1"/>
    </location>
</feature>
<protein>
    <submittedName>
        <fullName evidence="1">Uncharacterized protein</fullName>
    </submittedName>
</protein>
<accession>M5FXI6</accession>
<organism evidence="1 2">
    <name type="scientific">Dacryopinax primogenitus (strain DJM 731)</name>
    <name type="common">Brown rot fungus</name>
    <dbReference type="NCBI Taxonomy" id="1858805"/>
    <lineage>
        <taxon>Eukaryota</taxon>
        <taxon>Fungi</taxon>
        <taxon>Dikarya</taxon>
        <taxon>Basidiomycota</taxon>
        <taxon>Agaricomycotina</taxon>
        <taxon>Dacrymycetes</taxon>
        <taxon>Dacrymycetales</taxon>
        <taxon>Dacrymycetaceae</taxon>
        <taxon>Dacryopinax</taxon>
    </lineage>
</organism>
<dbReference type="AlphaFoldDB" id="M5FXI6"/>
<dbReference type="GeneID" id="63690075"/>
<proteinExistence type="predicted"/>
<dbReference type="Proteomes" id="UP000030653">
    <property type="component" value="Unassembled WGS sequence"/>
</dbReference>
<dbReference type="HOGENOM" id="CLU_2164337_0_0_1"/>
<name>M5FXI6_DACPD</name>
<reference evidence="1 2" key="1">
    <citation type="journal article" date="2012" name="Science">
        <title>The Paleozoic origin of enzymatic lignin decomposition reconstructed from 31 fungal genomes.</title>
        <authorList>
            <person name="Floudas D."/>
            <person name="Binder M."/>
            <person name="Riley R."/>
            <person name="Barry K."/>
            <person name="Blanchette R.A."/>
            <person name="Henrissat B."/>
            <person name="Martinez A.T."/>
            <person name="Otillar R."/>
            <person name="Spatafora J.W."/>
            <person name="Yadav J.S."/>
            <person name="Aerts A."/>
            <person name="Benoit I."/>
            <person name="Boyd A."/>
            <person name="Carlson A."/>
            <person name="Copeland A."/>
            <person name="Coutinho P.M."/>
            <person name="de Vries R.P."/>
            <person name="Ferreira P."/>
            <person name="Findley K."/>
            <person name="Foster B."/>
            <person name="Gaskell J."/>
            <person name="Glotzer D."/>
            <person name="Gorecki P."/>
            <person name="Heitman J."/>
            <person name="Hesse C."/>
            <person name="Hori C."/>
            <person name="Igarashi K."/>
            <person name="Jurgens J.A."/>
            <person name="Kallen N."/>
            <person name="Kersten P."/>
            <person name="Kohler A."/>
            <person name="Kuees U."/>
            <person name="Kumar T.K.A."/>
            <person name="Kuo A."/>
            <person name="LaButti K."/>
            <person name="Larrondo L.F."/>
            <person name="Lindquist E."/>
            <person name="Ling A."/>
            <person name="Lombard V."/>
            <person name="Lucas S."/>
            <person name="Lundell T."/>
            <person name="Martin R."/>
            <person name="McLaughlin D.J."/>
            <person name="Morgenstern I."/>
            <person name="Morin E."/>
            <person name="Murat C."/>
            <person name="Nagy L.G."/>
            <person name="Nolan M."/>
            <person name="Ohm R.A."/>
            <person name="Patyshakuliyeva A."/>
            <person name="Rokas A."/>
            <person name="Ruiz-Duenas F.J."/>
            <person name="Sabat G."/>
            <person name="Salamov A."/>
            <person name="Samejima M."/>
            <person name="Schmutz J."/>
            <person name="Slot J.C."/>
            <person name="St John F."/>
            <person name="Stenlid J."/>
            <person name="Sun H."/>
            <person name="Sun S."/>
            <person name="Syed K."/>
            <person name="Tsang A."/>
            <person name="Wiebenga A."/>
            <person name="Young D."/>
            <person name="Pisabarro A."/>
            <person name="Eastwood D.C."/>
            <person name="Martin F."/>
            <person name="Cullen D."/>
            <person name="Grigoriev I.V."/>
            <person name="Hibbett D.S."/>
        </authorList>
    </citation>
    <scope>NUCLEOTIDE SEQUENCE [LARGE SCALE GENOMIC DNA]</scope>
    <source>
        <strain evidence="1 2">DJM-731 SS1</strain>
    </source>
</reference>
<sequence length="121" mass="13746">ELSARDQKRFKAFHTKMEAHLMIAQYKVLQNASPEVFPPLSKVLWHVNFISAIKTVSYDCCVNSCVAYTGVLTKETICPHCSEPCLKPNGQAHRQYAYLPLIPQLQVQYGNGRCAKLLMLY</sequence>
<dbReference type="EMBL" id="JH795861">
    <property type="protein sequence ID" value="EJU02721.1"/>
    <property type="molecule type" value="Genomic_DNA"/>
</dbReference>
<evidence type="ECO:0000313" key="2">
    <source>
        <dbReference type="Proteomes" id="UP000030653"/>
    </source>
</evidence>